<reference evidence="1 2" key="1">
    <citation type="submission" date="2021-06" db="EMBL/GenBank/DDBJ databases">
        <authorList>
            <person name="Kallberg Y."/>
            <person name="Tangrot J."/>
            <person name="Rosling A."/>
        </authorList>
    </citation>
    <scope>NUCLEOTIDE SEQUENCE [LARGE SCALE GENOMIC DNA]</scope>
    <source>
        <strain evidence="1 2">120-4 pot B 10/14</strain>
    </source>
</reference>
<keyword evidence="2" id="KW-1185">Reference proteome</keyword>
<feature type="non-terminal residue" evidence="1">
    <location>
        <position position="65"/>
    </location>
</feature>
<evidence type="ECO:0000313" key="1">
    <source>
        <dbReference type="EMBL" id="CAG8712629.1"/>
    </source>
</evidence>
<evidence type="ECO:0000313" key="2">
    <source>
        <dbReference type="Proteomes" id="UP000789901"/>
    </source>
</evidence>
<accession>A0ABN7V0C2</accession>
<sequence>MKNSNQSQMFKSEFHRSISGTYTAYLNFKNYEEAIQIPLSNFNIIFQNLIPVSIQNNCTKKKRLH</sequence>
<protein>
    <submittedName>
        <fullName evidence="1">45885_t:CDS:1</fullName>
    </submittedName>
</protein>
<dbReference type="Proteomes" id="UP000789901">
    <property type="component" value="Unassembled WGS sequence"/>
</dbReference>
<dbReference type="EMBL" id="CAJVQB010008007">
    <property type="protein sequence ID" value="CAG8712629.1"/>
    <property type="molecule type" value="Genomic_DNA"/>
</dbReference>
<gene>
    <name evidence="1" type="ORF">GMARGA_LOCUS12863</name>
</gene>
<name>A0ABN7V0C2_GIGMA</name>
<organism evidence="1 2">
    <name type="scientific">Gigaspora margarita</name>
    <dbReference type="NCBI Taxonomy" id="4874"/>
    <lineage>
        <taxon>Eukaryota</taxon>
        <taxon>Fungi</taxon>
        <taxon>Fungi incertae sedis</taxon>
        <taxon>Mucoromycota</taxon>
        <taxon>Glomeromycotina</taxon>
        <taxon>Glomeromycetes</taxon>
        <taxon>Diversisporales</taxon>
        <taxon>Gigasporaceae</taxon>
        <taxon>Gigaspora</taxon>
    </lineage>
</organism>
<proteinExistence type="predicted"/>
<comment type="caution">
    <text evidence="1">The sequence shown here is derived from an EMBL/GenBank/DDBJ whole genome shotgun (WGS) entry which is preliminary data.</text>
</comment>